<name>A0A7M2RFT6_9FIRM</name>
<dbReference type="Pfam" id="PF20323">
    <property type="entry name" value="DUF6618"/>
    <property type="match status" value="1"/>
</dbReference>
<evidence type="ECO:0000313" key="1">
    <source>
        <dbReference type="EMBL" id="QOV18844.1"/>
    </source>
</evidence>
<reference evidence="1 2" key="1">
    <citation type="submission" date="2020-10" db="EMBL/GenBank/DDBJ databases">
        <title>Blautia liquoris sp.nov., isolated from the mud in a fermentation cellar used for the production of Chinese strong-flavoured liquor.</title>
        <authorList>
            <person name="Lu L."/>
        </authorList>
    </citation>
    <scope>NUCLEOTIDE SEQUENCE [LARGE SCALE GENOMIC DNA]</scope>
    <source>
        <strain evidence="1 2">LZLJ-3</strain>
    </source>
</reference>
<dbReference type="InterPro" id="IPR046726">
    <property type="entry name" value="DUF6618"/>
</dbReference>
<sequence length="106" mass="12438">MIRYRVDSQNKRMDPSTWEGSINYIYDKGFYECGVTSRGSTFRLMIGKHKDENFLCIPNWNVGIELSKLKDRFWNYEQLTQYGKMGKVDAHSVADALVTLDKYIKL</sequence>
<dbReference type="EMBL" id="CP063304">
    <property type="protein sequence ID" value="QOV18844.1"/>
    <property type="molecule type" value="Genomic_DNA"/>
</dbReference>
<protein>
    <submittedName>
        <fullName evidence="1">Uncharacterized protein</fullName>
    </submittedName>
</protein>
<gene>
    <name evidence="1" type="ORF">INP51_12690</name>
</gene>
<proteinExistence type="predicted"/>
<evidence type="ECO:0000313" key="2">
    <source>
        <dbReference type="Proteomes" id="UP000593601"/>
    </source>
</evidence>
<organism evidence="1 2">
    <name type="scientific">Blautia liquoris</name>
    <dbReference type="NCBI Taxonomy" id="2779518"/>
    <lineage>
        <taxon>Bacteria</taxon>
        <taxon>Bacillati</taxon>
        <taxon>Bacillota</taxon>
        <taxon>Clostridia</taxon>
        <taxon>Lachnospirales</taxon>
        <taxon>Lachnospiraceae</taxon>
        <taxon>Blautia</taxon>
    </lineage>
</organism>
<keyword evidence="2" id="KW-1185">Reference proteome</keyword>
<accession>A0A7M2RFT6</accession>
<dbReference type="Proteomes" id="UP000593601">
    <property type="component" value="Chromosome"/>
</dbReference>
<dbReference type="AlphaFoldDB" id="A0A7M2RFT6"/>
<dbReference type="KEGG" id="bliq:INP51_12690"/>
<dbReference type="RefSeq" id="WP_193735206.1">
    <property type="nucleotide sequence ID" value="NZ_CP063304.1"/>
</dbReference>